<dbReference type="RefSeq" id="WP_144757757.1">
    <property type="nucleotide sequence ID" value="NZ_VMNW02000118.1"/>
</dbReference>
<evidence type="ECO:0000259" key="1">
    <source>
        <dbReference type="PROSITE" id="PS50043"/>
    </source>
</evidence>
<evidence type="ECO:0000313" key="3">
    <source>
        <dbReference type="Proteomes" id="UP000319769"/>
    </source>
</evidence>
<dbReference type="Gene3D" id="1.10.10.10">
    <property type="entry name" value="Winged helix-like DNA-binding domain superfamily/Winged helix DNA-binding domain"/>
    <property type="match status" value="1"/>
</dbReference>
<dbReference type="PROSITE" id="PS50043">
    <property type="entry name" value="HTH_LUXR_2"/>
    <property type="match status" value="1"/>
</dbReference>
<dbReference type="Proteomes" id="UP000319769">
    <property type="component" value="Unassembled WGS sequence"/>
</dbReference>
<dbReference type="GO" id="GO:0003677">
    <property type="term" value="F:DNA binding"/>
    <property type="evidence" value="ECO:0007669"/>
    <property type="project" value="InterPro"/>
</dbReference>
<dbReference type="GO" id="GO:0006355">
    <property type="term" value="P:regulation of DNA-templated transcription"/>
    <property type="evidence" value="ECO:0007669"/>
    <property type="project" value="InterPro"/>
</dbReference>
<reference evidence="2" key="1">
    <citation type="submission" date="2019-09" db="EMBL/GenBank/DDBJ databases">
        <authorList>
            <person name="Teo W.F.A."/>
            <person name="Duangmal K."/>
        </authorList>
    </citation>
    <scope>NUCLEOTIDE SEQUENCE [LARGE SCALE GENOMIC DNA]</scope>
    <source>
        <strain evidence="2">K81G1</strain>
    </source>
</reference>
<dbReference type="InterPro" id="IPR027417">
    <property type="entry name" value="P-loop_NTPase"/>
</dbReference>
<dbReference type="InterPro" id="IPR011990">
    <property type="entry name" value="TPR-like_helical_dom_sf"/>
</dbReference>
<dbReference type="Gene3D" id="1.25.40.10">
    <property type="entry name" value="Tetratricopeptide repeat domain"/>
    <property type="match status" value="1"/>
</dbReference>
<organism evidence="2 3">
    <name type="scientific">Amycolatopsis acidicola</name>
    <dbReference type="NCBI Taxonomy" id="2596893"/>
    <lineage>
        <taxon>Bacteria</taxon>
        <taxon>Bacillati</taxon>
        <taxon>Actinomycetota</taxon>
        <taxon>Actinomycetes</taxon>
        <taxon>Pseudonocardiales</taxon>
        <taxon>Pseudonocardiaceae</taxon>
        <taxon>Amycolatopsis</taxon>
    </lineage>
</organism>
<proteinExistence type="predicted"/>
<dbReference type="CDD" id="cd06170">
    <property type="entry name" value="LuxR_C_like"/>
    <property type="match status" value="1"/>
</dbReference>
<name>A0A5N0URS5_9PSEU</name>
<dbReference type="AlphaFoldDB" id="A0A5N0URS5"/>
<feature type="domain" description="HTH luxR-type" evidence="1">
    <location>
        <begin position="766"/>
        <end position="831"/>
    </location>
</feature>
<dbReference type="Pfam" id="PF25873">
    <property type="entry name" value="WHD_MalT"/>
    <property type="match status" value="1"/>
</dbReference>
<dbReference type="InterPro" id="IPR036388">
    <property type="entry name" value="WH-like_DNA-bd_sf"/>
</dbReference>
<dbReference type="SUPFAM" id="SSF46894">
    <property type="entry name" value="C-terminal effector domain of the bipartite response regulators"/>
    <property type="match status" value="1"/>
</dbReference>
<accession>A0A5N0URS5</accession>
<dbReference type="SUPFAM" id="SSF52540">
    <property type="entry name" value="P-loop containing nucleoside triphosphate hydrolases"/>
    <property type="match status" value="1"/>
</dbReference>
<gene>
    <name evidence="2" type="ORF">FPZ12_041125</name>
</gene>
<evidence type="ECO:0000313" key="2">
    <source>
        <dbReference type="EMBL" id="KAA9150397.1"/>
    </source>
</evidence>
<keyword evidence="3" id="KW-1185">Reference proteome</keyword>
<dbReference type="EMBL" id="VMNW02000118">
    <property type="protein sequence ID" value="KAA9150397.1"/>
    <property type="molecule type" value="Genomic_DNA"/>
</dbReference>
<dbReference type="Pfam" id="PF00196">
    <property type="entry name" value="GerE"/>
    <property type="match status" value="1"/>
</dbReference>
<dbReference type="InterPro" id="IPR016032">
    <property type="entry name" value="Sig_transdc_resp-reg_C-effctor"/>
</dbReference>
<dbReference type="PRINTS" id="PR00038">
    <property type="entry name" value="HTHLUXR"/>
</dbReference>
<dbReference type="OrthoDB" id="134985at2"/>
<protein>
    <submittedName>
        <fullName evidence="2">Helix-turn-helix transcriptional regulator</fullName>
    </submittedName>
</protein>
<dbReference type="InterPro" id="IPR000792">
    <property type="entry name" value="Tscrpt_reg_LuxR_C"/>
</dbReference>
<sequence>MSRSLQDEVENFPLTMISAPAGYGKTLLLAEWAGAGGADKAWVSADGGDNDPGRFFAAVLAALRECPLVPADSALRANAPAAEPADFVARLVDAVDELPGRICLILDDAHEIVDPRSRHAIELLVRHQPANLRLILATRSDPSLPLARLRLHGRLGELREPDLRFSEAEAGTLFRQAGVTLEPGQLAGLVEKTGGWAAGLRLASRSLRETADRDGFVAKFTGDDRAVADYLVSEVLTRLPDGTREFLRAVSICEDLTPALAAVLSGRSDAADIFAELEHEGSLVIRTGEGRRWYRMHPLLRSYLQAELTRLHPRATARLHAVAAVWLADDRQIGPAFAHATRAQDPATLSSLLGRHGLDLLLAGDHRTVLRALELAGPAEVSGSAWLTVLSGLAHLQAGDLATARARVAEAGAKAESPHAEAASVQTLLASACAMAAGEAPEAGTEVPAAGGVAAWTSLDKGWRLVRENRLREAQAELCEAEELARGYGTDYVTLHCLAARSVAAWLEGDYATMSATSAESLALAKANGWEATPWLTSARVTKAFGHLLRAEPEDALDSARAARHFGAPVSGPVGYAIEVVEALCVHDAGDPHAAARKLRLARAELGEAALLPAVAAGAALAEFRCALALGREVVAREVLTWARERLGQSAEPALMTAWHRYAAKDFAGAGQALARASVLPARLPLLTAVEIRLMAVAVAAATGRRTLAIEALGEALRLAAPARVLRPFAEADRGVRQLLVDQLGGFDRLDGFAHEASRVMCGSRRDRGAALLTDREHAVLGRLASPQSLEELAESLSVSVNTVKTHVRAIYTKLGVSNRRAAVTTARERGLA</sequence>
<dbReference type="InterPro" id="IPR059106">
    <property type="entry name" value="WHD_MalT"/>
</dbReference>
<comment type="caution">
    <text evidence="2">The sequence shown here is derived from an EMBL/GenBank/DDBJ whole genome shotgun (WGS) entry which is preliminary data.</text>
</comment>
<dbReference type="SMART" id="SM00421">
    <property type="entry name" value="HTH_LUXR"/>
    <property type="match status" value="1"/>
</dbReference>